<dbReference type="PROSITE" id="PS51186">
    <property type="entry name" value="GNAT"/>
    <property type="match status" value="1"/>
</dbReference>
<dbReference type="PANTHER" id="PTHR43877:SF1">
    <property type="entry name" value="ACETYLTRANSFERASE"/>
    <property type="match status" value="1"/>
</dbReference>
<keyword evidence="4" id="KW-0687">Ribonucleoprotein</keyword>
<reference evidence="4 5" key="1">
    <citation type="submission" date="2016-10" db="EMBL/GenBank/DDBJ databases">
        <authorList>
            <person name="de Groot N.N."/>
        </authorList>
    </citation>
    <scope>NUCLEOTIDE SEQUENCE [LARGE SCALE GENOMIC DNA]</scope>
    <source>
        <strain evidence="4 5">DSM 16619</strain>
    </source>
</reference>
<organism evidence="4 5">
    <name type="scientific">Paracidovorax valerianellae</name>
    <dbReference type="NCBI Taxonomy" id="187868"/>
    <lineage>
        <taxon>Bacteria</taxon>
        <taxon>Pseudomonadati</taxon>
        <taxon>Pseudomonadota</taxon>
        <taxon>Betaproteobacteria</taxon>
        <taxon>Burkholderiales</taxon>
        <taxon>Comamonadaceae</taxon>
        <taxon>Paracidovorax</taxon>
    </lineage>
</organism>
<evidence type="ECO:0000313" key="5">
    <source>
        <dbReference type="Proteomes" id="UP000198781"/>
    </source>
</evidence>
<dbReference type="InterPro" id="IPR016181">
    <property type="entry name" value="Acyl_CoA_acyltransferase"/>
</dbReference>
<dbReference type="RefSeq" id="WP_092744466.1">
    <property type="nucleotide sequence ID" value="NZ_FMZC01000009.1"/>
</dbReference>
<dbReference type="AlphaFoldDB" id="A0A1G6XGA9"/>
<keyword evidence="5" id="KW-1185">Reference proteome</keyword>
<evidence type="ECO:0000259" key="3">
    <source>
        <dbReference type="PROSITE" id="PS51186"/>
    </source>
</evidence>
<evidence type="ECO:0000313" key="4">
    <source>
        <dbReference type="EMBL" id="SDD77248.1"/>
    </source>
</evidence>
<keyword evidence="2" id="KW-0012">Acyltransferase</keyword>
<proteinExistence type="predicted"/>
<dbReference type="GO" id="GO:0016747">
    <property type="term" value="F:acyltransferase activity, transferring groups other than amino-acyl groups"/>
    <property type="evidence" value="ECO:0007669"/>
    <property type="project" value="InterPro"/>
</dbReference>
<dbReference type="InterPro" id="IPR000182">
    <property type="entry name" value="GNAT_dom"/>
</dbReference>
<evidence type="ECO:0000256" key="2">
    <source>
        <dbReference type="ARBA" id="ARBA00023315"/>
    </source>
</evidence>
<keyword evidence="1" id="KW-0808">Transferase</keyword>
<keyword evidence="4" id="KW-0689">Ribosomal protein</keyword>
<dbReference type="InterPro" id="IPR050832">
    <property type="entry name" value="Bact_Acetyltransf"/>
</dbReference>
<accession>A0A1G6XGA9</accession>
<protein>
    <submittedName>
        <fullName evidence="4">Ribosomal protein S18 acetylase RimI</fullName>
    </submittedName>
</protein>
<evidence type="ECO:0000256" key="1">
    <source>
        <dbReference type="ARBA" id="ARBA00022679"/>
    </source>
</evidence>
<dbReference type="OrthoDB" id="5292888at2"/>
<sequence>MTALLRPALPADAPAIAALHAASWRFAYRGALSDRYLASDVEADRLALWTERLQSPQPPAGQHVTVAAEGDRLLGFVCAYTGEDPVWGSLLDNIHVSAQAHGTGVGARLLAAVADHCAAACPDAGVFLWVLRSNLQAQRFYAAHGAANVQADHWDASGGTRVPTFRFVWQAGELPVSGRSKPPRGAPA</sequence>
<dbReference type="Proteomes" id="UP000198781">
    <property type="component" value="Unassembled WGS sequence"/>
</dbReference>
<dbReference type="STRING" id="187868.SAMN05192589_1099"/>
<dbReference type="GO" id="GO:0005840">
    <property type="term" value="C:ribosome"/>
    <property type="evidence" value="ECO:0007669"/>
    <property type="project" value="UniProtKB-KW"/>
</dbReference>
<name>A0A1G6XGA9_9BURK</name>
<gene>
    <name evidence="4" type="ORF">SAMN05192589_1099</name>
</gene>
<dbReference type="CDD" id="cd04301">
    <property type="entry name" value="NAT_SF"/>
    <property type="match status" value="1"/>
</dbReference>
<dbReference type="SUPFAM" id="SSF55729">
    <property type="entry name" value="Acyl-CoA N-acyltransferases (Nat)"/>
    <property type="match status" value="1"/>
</dbReference>
<feature type="domain" description="N-acetyltransferase" evidence="3">
    <location>
        <begin position="3"/>
        <end position="179"/>
    </location>
</feature>
<dbReference type="PANTHER" id="PTHR43877">
    <property type="entry name" value="AMINOALKYLPHOSPHONATE N-ACETYLTRANSFERASE-RELATED-RELATED"/>
    <property type="match status" value="1"/>
</dbReference>
<dbReference type="Pfam" id="PF00583">
    <property type="entry name" value="Acetyltransf_1"/>
    <property type="match status" value="1"/>
</dbReference>
<dbReference type="EMBL" id="FMZC01000009">
    <property type="protein sequence ID" value="SDD77248.1"/>
    <property type="molecule type" value="Genomic_DNA"/>
</dbReference>
<dbReference type="Gene3D" id="3.40.630.30">
    <property type="match status" value="1"/>
</dbReference>